<evidence type="ECO:0000256" key="4">
    <source>
        <dbReference type="ARBA" id="ARBA00022982"/>
    </source>
</evidence>
<keyword evidence="7" id="KW-0003">3Fe-4S</keyword>
<dbReference type="PANTHER" id="PTHR36923">
    <property type="entry name" value="FERREDOXIN"/>
    <property type="match status" value="1"/>
</dbReference>
<dbReference type="PRINTS" id="PR00352">
    <property type="entry name" value="3FE4SFRDOXIN"/>
</dbReference>
<feature type="domain" description="4Fe-4S ferredoxin-type" evidence="9">
    <location>
        <begin position="1"/>
        <end position="29"/>
    </location>
</feature>
<dbReference type="EMBL" id="VCQU01000004">
    <property type="protein sequence ID" value="NMN95940.1"/>
    <property type="molecule type" value="Genomic_DNA"/>
</dbReference>
<evidence type="ECO:0000256" key="5">
    <source>
        <dbReference type="ARBA" id="ARBA00023004"/>
    </source>
</evidence>
<dbReference type="Pfam" id="PF13459">
    <property type="entry name" value="Fer4_15"/>
    <property type="match status" value="1"/>
</dbReference>
<dbReference type="InterPro" id="IPR051269">
    <property type="entry name" value="Fe-S_cluster_ET"/>
</dbReference>
<keyword evidence="5 8" id="KW-0408">Iron</keyword>
<accession>A0A848KI79</accession>
<evidence type="ECO:0000256" key="2">
    <source>
        <dbReference type="ARBA" id="ARBA00022448"/>
    </source>
</evidence>
<dbReference type="AlphaFoldDB" id="A0A848KI79"/>
<dbReference type="GO" id="GO:0051538">
    <property type="term" value="F:3 iron, 4 sulfur cluster binding"/>
    <property type="evidence" value="ECO:0007669"/>
    <property type="project" value="UniProtKB-KW"/>
</dbReference>
<evidence type="ECO:0000256" key="1">
    <source>
        <dbReference type="ARBA" id="ARBA00001927"/>
    </source>
</evidence>
<proteinExistence type="predicted"/>
<evidence type="ECO:0000313" key="11">
    <source>
        <dbReference type="Proteomes" id="UP000535543"/>
    </source>
</evidence>
<keyword evidence="4 8" id="KW-0249">Electron transport</keyword>
<reference evidence="10 11" key="1">
    <citation type="submission" date="2019-05" db="EMBL/GenBank/DDBJ databases">
        <authorList>
            <person name="Lee S.D."/>
        </authorList>
    </citation>
    <scope>NUCLEOTIDE SEQUENCE [LARGE SCALE GENOMIC DNA]</scope>
    <source>
        <strain evidence="10 11">YC2-7</strain>
    </source>
</reference>
<dbReference type="PANTHER" id="PTHR36923:SF3">
    <property type="entry name" value="FERREDOXIN"/>
    <property type="match status" value="1"/>
</dbReference>
<keyword evidence="3 8" id="KW-0479">Metal-binding</keyword>
<comment type="function">
    <text evidence="8">Ferredoxins are iron-sulfur proteins that transfer electrons in a wide variety of metabolic reactions.</text>
</comment>
<dbReference type="InterPro" id="IPR017896">
    <property type="entry name" value="4Fe4S_Fe-S-bd"/>
</dbReference>
<evidence type="ECO:0000256" key="7">
    <source>
        <dbReference type="ARBA" id="ARBA00023291"/>
    </source>
</evidence>
<organism evidence="10 11">
    <name type="scientific">Antrihabitans stalactiti</name>
    <dbReference type="NCBI Taxonomy" id="2584121"/>
    <lineage>
        <taxon>Bacteria</taxon>
        <taxon>Bacillati</taxon>
        <taxon>Actinomycetota</taxon>
        <taxon>Actinomycetes</taxon>
        <taxon>Mycobacteriales</taxon>
        <taxon>Nocardiaceae</taxon>
        <taxon>Antrihabitans</taxon>
    </lineage>
</organism>
<gene>
    <name evidence="10" type="ORF">FGL95_12940</name>
</gene>
<keyword evidence="6 8" id="KW-0411">Iron-sulfur</keyword>
<dbReference type="Gene3D" id="3.30.70.20">
    <property type="match status" value="1"/>
</dbReference>
<dbReference type="GO" id="GO:0009055">
    <property type="term" value="F:electron transfer activity"/>
    <property type="evidence" value="ECO:0007669"/>
    <property type="project" value="UniProtKB-UniRule"/>
</dbReference>
<evidence type="ECO:0000259" key="9">
    <source>
        <dbReference type="PROSITE" id="PS51379"/>
    </source>
</evidence>
<name>A0A848KI79_9NOCA</name>
<protein>
    <recommendedName>
        <fullName evidence="8">Ferredoxin</fullName>
    </recommendedName>
</protein>
<dbReference type="InterPro" id="IPR001080">
    <property type="entry name" value="3Fe4S_ferredoxin"/>
</dbReference>
<evidence type="ECO:0000256" key="3">
    <source>
        <dbReference type="ARBA" id="ARBA00022723"/>
    </source>
</evidence>
<dbReference type="GO" id="GO:0005506">
    <property type="term" value="F:iron ion binding"/>
    <property type="evidence" value="ECO:0007669"/>
    <property type="project" value="UniProtKB-UniRule"/>
</dbReference>
<dbReference type="SUPFAM" id="SSF54862">
    <property type="entry name" value="4Fe-4S ferredoxins"/>
    <property type="match status" value="1"/>
</dbReference>
<comment type="caution">
    <text evidence="10">The sequence shown here is derived from an EMBL/GenBank/DDBJ whole genome shotgun (WGS) entry which is preliminary data.</text>
</comment>
<keyword evidence="11" id="KW-1185">Reference proteome</keyword>
<reference evidence="10 11" key="2">
    <citation type="submission" date="2020-06" db="EMBL/GenBank/DDBJ databases">
        <title>Antribacter stalactiti gen. nov., sp. nov., a new member of the family Nacardiaceae isolated from a cave.</title>
        <authorList>
            <person name="Kim I.S."/>
        </authorList>
    </citation>
    <scope>NUCLEOTIDE SEQUENCE [LARGE SCALE GENOMIC DNA]</scope>
    <source>
        <strain evidence="10 11">YC2-7</strain>
    </source>
</reference>
<evidence type="ECO:0000256" key="8">
    <source>
        <dbReference type="RuleBase" id="RU368020"/>
    </source>
</evidence>
<evidence type="ECO:0000313" key="10">
    <source>
        <dbReference type="EMBL" id="NMN95940.1"/>
    </source>
</evidence>
<dbReference type="Proteomes" id="UP000535543">
    <property type="component" value="Unassembled WGS sequence"/>
</dbReference>
<sequence>MKIIVDRGRCEGHGMCESLVPDVFRVDDEGLSTLLRETPLDGELDEVHLAIDSCPVQALSLTTGSPPPVE</sequence>
<dbReference type="PROSITE" id="PS51379">
    <property type="entry name" value="4FE4S_FER_2"/>
    <property type="match status" value="1"/>
</dbReference>
<comment type="cofactor">
    <cofactor evidence="1">
        <name>[3Fe-4S] cluster</name>
        <dbReference type="ChEBI" id="CHEBI:21137"/>
    </cofactor>
</comment>
<dbReference type="RefSeq" id="WP_169587377.1">
    <property type="nucleotide sequence ID" value="NZ_VCQU01000004.1"/>
</dbReference>
<keyword evidence="2 8" id="KW-0813">Transport</keyword>
<evidence type="ECO:0000256" key="6">
    <source>
        <dbReference type="ARBA" id="ARBA00023014"/>
    </source>
</evidence>